<dbReference type="Proteomes" id="UP000636709">
    <property type="component" value="Unassembled WGS sequence"/>
</dbReference>
<proteinExistence type="predicted"/>
<organism evidence="1 2">
    <name type="scientific">Digitaria exilis</name>
    <dbReference type="NCBI Taxonomy" id="1010633"/>
    <lineage>
        <taxon>Eukaryota</taxon>
        <taxon>Viridiplantae</taxon>
        <taxon>Streptophyta</taxon>
        <taxon>Embryophyta</taxon>
        <taxon>Tracheophyta</taxon>
        <taxon>Spermatophyta</taxon>
        <taxon>Magnoliopsida</taxon>
        <taxon>Liliopsida</taxon>
        <taxon>Poales</taxon>
        <taxon>Poaceae</taxon>
        <taxon>PACMAD clade</taxon>
        <taxon>Panicoideae</taxon>
        <taxon>Panicodae</taxon>
        <taxon>Paniceae</taxon>
        <taxon>Anthephorinae</taxon>
        <taxon>Digitaria</taxon>
    </lineage>
</organism>
<evidence type="ECO:0000313" key="1">
    <source>
        <dbReference type="EMBL" id="KAF8704125.1"/>
    </source>
</evidence>
<dbReference type="EMBL" id="JACEFO010001776">
    <property type="protein sequence ID" value="KAF8704125.1"/>
    <property type="molecule type" value="Genomic_DNA"/>
</dbReference>
<comment type="caution">
    <text evidence="1">The sequence shown here is derived from an EMBL/GenBank/DDBJ whole genome shotgun (WGS) entry which is preliminary data.</text>
</comment>
<keyword evidence="2" id="KW-1185">Reference proteome</keyword>
<gene>
    <name evidence="1" type="ORF">HU200_031616</name>
</gene>
<dbReference type="PANTHER" id="PTHR33994">
    <property type="entry name" value="OS04G0515000 PROTEIN"/>
    <property type="match status" value="1"/>
</dbReference>
<dbReference type="PANTHER" id="PTHR33994:SF28">
    <property type="entry name" value="OS04G0515200 PROTEIN"/>
    <property type="match status" value="1"/>
</dbReference>
<reference evidence="1" key="1">
    <citation type="submission" date="2020-07" db="EMBL/GenBank/DDBJ databases">
        <title>Genome sequence and genetic diversity analysis of an under-domesticated orphan crop, white fonio (Digitaria exilis).</title>
        <authorList>
            <person name="Bennetzen J.L."/>
            <person name="Chen S."/>
            <person name="Ma X."/>
            <person name="Wang X."/>
            <person name="Yssel A.E.J."/>
            <person name="Chaluvadi S.R."/>
            <person name="Johnson M."/>
            <person name="Gangashetty P."/>
            <person name="Hamidou F."/>
            <person name="Sanogo M.D."/>
            <person name="Zwaenepoel A."/>
            <person name="Wallace J."/>
            <person name="Van De Peer Y."/>
            <person name="Van Deynze A."/>
        </authorList>
    </citation>
    <scope>NUCLEOTIDE SEQUENCE</scope>
    <source>
        <tissue evidence="1">Leaves</tissue>
    </source>
</reference>
<sequence>MNTTFDLALHGVTRRRMFRTLGICNERGTVAVSYAGAVLAWGRAPKFCVAAQGEEHVVRMVALGGEVQLSDELCGRMVSERLSGTLELDVDIMLDRQRYLSCRVKLDEPSPCMVYTLHWINVR</sequence>
<dbReference type="OrthoDB" id="691805at2759"/>
<accession>A0A835BPL2</accession>
<evidence type="ECO:0000313" key="2">
    <source>
        <dbReference type="Proteomes" id="UP000636709"/>
    </source>
</evidence>
<dbReference type="AlphaFoldDB" id="A0A835BPL2"/>
<protein>
    <submittedName>
        <fullName evidence="1">Uncharacterized protein</fullName>
    </submittedName>
</protein>
<name>A0A835BPL2_9POAL</name>